<dbReference type="GeneID" id="6085275"/>
<dbReference type="HOGENOM" id="CLU_2306628_0_0_1"/>
<dbReference type="Gene3D" id="3.40.50.300">
    <property type="entry name" value="P-loop containing nucleotide triphosphate hydrolases"/>
    <property type="match status" value="1"/>
</dbReference>
<name>B0E048_LACBS</name>
<dbReference type="SUPFAM" id="SSF52540">
    <property type="entry name" value="P-loop containing nucleoside triphosphate hydrolases"/>
    <property type="match status" value="1"/>
</dbReference>
<dbReference type="Proteomes" id="UP000001194">
    <property type="component" value="Unassembled WGS sequence"/>
</dbReference>
<dbReference type="OrthoDB" id="3012364at2759"/>
<evidence type="ECO:0000313" key="2">
    <source>
        <dbReference type="Proteomes" id="UP000001194"/>
    </source>
</evidence>
<sequence length="100" mass="11063">MKHPEESKADLRFLIPNGASSPKDIPITLVYTNECNATEDIADKLCQWAGDAGFEDPSSFIVFYHAKIGTARKREIEEELRKGNVRIAICTDAVGMGCDM</sequence>
<evidence type="ECO:0000313" key="1">
    <source>
        <dbReference type="EMBL" id="EDQ99758.1"/>
    </source>
</evidence>
<keyword evidence="2" id="KW-1185">Reference proteome</keyword>
<accession>B0E048</accession>
<proteinExistence type="predicted"/>
<gene>
    <name evidence="1" type="ORF">LACBIDRAFT_315230</name>
</gene>
<dbReference type="EMBL" id="DS547159">
    <property type="protein sequence ID" value="EDQ99758.1"/>
    <property type="molecule type" value="Genomic_DNA"/>
</dbReference>
<dbReference type="STRING" id="486041.B0E048"/>
<reference evidence="1 2" key="1">
    <citation type="journal article" date="2008" name="Nature">
        <title>The genome of Laccaria bicolor provides insights into mycorrhizal symbiosis.</title>
        <authorList>
            <person name="Martin F."/>
            <person name="Aerts A."/>
            <person name="Ahren D."/>
            <person name="Brun A."/>
            <person name="Danchin E.G.J."/>
            <person name="Duchaussoy F."/>
            <person name="Gibon J."/>
            <person name="Kohler A."/>
            <person name="Lindquist E."/>
            <person name="Pereda V."/>
            <person name="Salamov A."/>
            <person name="Shapiro H.J."/>
            <person name="Wuyts J."/>
            <person name="Blaudez D."/>
            <person name="Buee M."/>
            <person name="Brokstein P."/>
            <person name="Canbaeck B."/>
            <person name="Cohen D."/>
            <person name="Courty P.E."/>
            <person name="Coutinho P.M."/>
            <person name="Delaruelle C."/>
            <person name="Detter J.C."/>
            <person name="Deveau A."/>
            <person name="DiFazio S."/>
            <person name="Duplessis S."/>
            <person name="Fraissinet-Tachet L."/>
            <person name="Lucic E."/>
            <person name="Frey-Klett P."/>
            <person name="Fourrey C."/>
            <person name="Feussner I."/>
            <person name="Gay G."/>
            <person name="Grimwood J."/>
            <person name="Hoegger P.J."/>
            <person name="Jain P."/>
            <person name="Kilaru S."/>
            <person name="Labbe J."/>
            <person name="Lin Y.C."/>
            <person name="Legue V."/>
            <person name="Le Tacon F."/>
            <person name="Marmeisse R."/>
            <person name="Melayah D."/>
            <person name="Montanini B."/>
            <person name="Muratet M."/>
            <person name="Nehls U."/>
            <person name="Niculita-Hirzel H."/>
            <person name="Oudot-Le Secq M.P."/>
            <person name="Peter M."/>
            <person name="Quesneville H."/>
            <person name="Rajashekar B."/>
            <person name="Reich M."/>
            <person name="Rouhier N."/>
            <person name="Schmutz J."/>
            <person name="Yin T."/>
            <person name="Chalot M."/>
            <person name="Henrissat B."/>
            <person name="Kuees U."/>
            <person name="Lucas S."/>
            <person name="Van de Peer Y."/>
            <person name="Podila G.K."/>
            <person name="Polle A."/>
            <person name="Pukkila P.J."/>
            <person name="Richardson P.M."/>
            <person name="Rouze P."/>
            <person name="Sanders I.R."/>
            <person name="Stajich J.E."/>
            <person name="Tunlid A."/>
            <person name="Tuskan G."/>
            <person name="Grigoriev I.V."/>
        </authorList>
    </citation>
    <scope>NUCLEOTIDE SEQUENCE [LARGE SCALE GENOMIC DNA]</scope>
    <source>
        <strain evidence="2">S238N-H82 / ATCC MYA-4686</strain>
    </source>
</reference>
<dbReference type="InParanoid" id="B0E048"/>
<organism evidence="2">
    <name type="scientific">Laccaria bicolor (strain S238N-H82 / ATCC MYA-4686)</name>
    <name type="common">Bicoloured deceiver</name>
    <name type="synonym">Laccaria laccata var. bicolor</name>
    <dbReference type="NCBI Taxonomy" id="486041"/>
    <lineage>
        <taxon>Eukaryota</taxon>
        <taxon>Fungi</taxon>
        <taxon>Dikarya</taxon>
        <taxon>Basidiomycota</taxon>
        <taxon>Agaricomycotina</taxon>
        <taxon>Agaricomycetes</taxon>
        <taxon>Agaricomycetidae</taxon>
        <taxon>Agaricales</taxon>
        <taxon>Agaricineae</taxon>
        <taxon>Hydnangiaceae</taxon>
        <taxon>Laccaria</taxon>
    </lineage>
</organism>
<dbReference type="KEGG" id="lbc:LACBIDRAFT_315230"/>
<dbReference type="RefSeq" id="XP_001889594.1">
    <property type="nucleotide sequence ID" value="XM_001889559.1"/>
</dbReference>
<protein>
    <submittedName>
        <fullName evidence="1">Predicted protein</fullName>
    </submittedName>
</protein>
<dbReference type="AlphaFoldDB" id="B0E048"/>
<dbReference type="InterPro" id="IPR027417">
    <property type="entry name" value="P-loop_NTPase"/>
</dbReference>